<organism evidence="1 2">
    <name type="scientific">Paraburkholderia madseniana</name>
    <dbReference type="NCBI Taxonomy" id="2599607"/>
    <lineage>
        <taxon>Bacteria</taxon>
        <taxon>Pseudomonadati</taxon>
        <taxon>Pseudomonadota</taxon>
        <taxon>Betaproteobacteria</taxon>
        <taxon>Burkholderiales</taxon>
        <taxon>Burkholderiaceae</taxon>
        <taxon>Paraburkholderia</taxon>
    </lineage>
</organism>
<evidence type="ECO:0000313" key="2">
    <source>
        <dbReference type="Proteomes" id="UP000463700"/>
    </source>
</evidence>
<evidence type="ECO:0008006" key="3">
    <source>
        <dbReference type="Google" id="ProtNLM"/>
    </source>
</evidence>
<dbReference type="AlphaFoldDB" id="A0A6N6W957"/>
<reference evidence="1 2" key="1">
    <citation type="journal article" date="2020" name="Int. J. Syst. Evol. Microbiol.">
        <title>Paraburkholderia madseniana sp. nov., a phenolic acid-degrading bacterium isolated from acidic forest soil.</title>
        <authorList>
            <person name="Wilhelm R.C."/>
            <person name="Murphy S.J.L."/>
            <person name="Feriancek N.M."/>
            <person name="Karasz D.C."/>
            <person name="DeRito C.M."/>
            <person name="Newman J.D."/>
            <person name="Buckley D.H."/>
        </authorList>
    </citation>
    <scope>NUCLEOTIDE SEQUENCE [LARGE SCALE GENOMIC DNA]</scope>
    <source>
        <strain evidence="1 2">RP11</strain>
    </source>
</reference>
<dbReference type="OrthoDB" id="573462at2"/>
<proteinExistence type="predicted"/>
<evidence type="ECO:0000313" key="1">
    <source>
        <dbReference type="EMBL" id="KAE8757207.1"/>
    </source>
</evidence>
<protein>
    <recommendedName>
        <fullName evidence="3">Uracil-DNA glycosylase-like domain-containing protein</fullName>
    </recommendedName>
</protein>
<name>A0A6N6W957_9BURK</name>
<gene>
    <name evidence="1" type="ORF">FSO04_25015</name>
</gene>
<comment type="caution">
    <text evidence="1">The sequence shown here is derived from an EMBL/GenBank/DDBJ whole genome shotgun (WGS) entry which is preliminary data.</text>
</comment>
<dbReference type="EMBL" id="VOSW01000050">
    <property type="protein sequence ID" value="KAE8757207.1"/>
    <property type="molecule type" value="Genomic_DNA"/>
</dbReference>
<dbReference type="RefSeq" id="WP_154563528.1">
    <property type="nucleotide sequence ID" value="NZ_VOSW01000050.1"/>
</dbReference>
<dbReference type="Proteomes" id="UP000463700">
    <property type="component" value="Unassembled WGS sequence"/>
</dbReference>
<sequence length="272" mass="30526">MRDYYAEFAGRLEMEGVQALVSSPVIVDEDTRHQVQYVPFEYVNPAAKLVIVGITPGNTQIGGTLATFAQLQREGATREDILRTVKRRNSFGGDSMRPNLLKMLRHFEFENLLGIDDVVELWGKSDALFQATSVVPNAAFKWGTKRGVKGWRMFAGGFDQVMKSRIYRQQFEEVFLPSVQRMNTHALYVGLGPTPHAALQHCVDAGLIRQDQFLGSFPHPSTSAGDQVPFFLREKTRASITPGNPLLSRADWLDQAYARMSATSSTWRKQVV</sequence>
<accession>A0A6N6W957</accession>